<evidence type="ECO:0000313" key="3">
    <source>
        <dbReference type="Proteomes" id="UP001596956"/>
    </source>
</evidence>
<dbReference type="GO" id="GO:0016787">
    <property type="term" value="F:hydrolase activity"/>
    <property type="evidence" value="ECO:0007669"/>
    <property type="project" value="UniProtKB-KW"/>
</dbReference>
<name>A0ABW3BPQ1_9ACTN</name>
<keyword evidence="1" id="KW-0732">Signal</keyword>
<evidence type="ECO:0000313" key="2">
    <source>
        <dbReference type="EMBL" id="MFD0804344.1"/>
    </source>
</evidence>
<keyword evidence="3" id="KW-1185">Reference proteome</keyword>
<evidence type="ECO:0000256" key="1">
    <source>
        <dbReference type="SAM" id="SignalP"/>
    </source>
</evidence>
<feature type="chain" id="PRO_5046990600" evidence="1">
    <location>
        <begin position="27"/>
        <end position="139"/>
    </location>
</feature>
<dbReference type="Pfam" id="PF04307">
    <property type="entry name" value="YdjM"/>
    <property type="match status" value="1"/>
</dbReference>
<dbReference type="Proteomes" id="UP001596956">
    <property type="component" value="Unassembled WGS sequence"/>
</dbReference>
<reference evidence="3" key="1">
    <citation type="journal article" date="2019" name="Int. J. Syst. Evol. Microbiol.">
        <title>The Global Catalogue of Microorganisms (GCM) 10K type strain sequencing project: providing services to taxonomists for standard genome sequencing and annotation.</title>
        <authorList>
            <consortium name="The Broad Institute Genomics Platform"/>
            <consortium name="The Broad Institute Genome Sequencing Center for Infectious Disease"/>
            <person name="Wu L."/>
            <person name="Ma J."/>
        </authorList>
    </citation>
    <scope>NUCLEOTIDE SEQUENCE [LARGE SCALE GENOMIC DNA]</scope>
    <source>
        <strain evidence="3">CCUG 63369</strain>
    </source>
</reference>
<sequence>MMAPSHAATGLLAGLLTTALSPLADAGPLELAAGAAVGAGAALLPDVDHPASTVTRFQGPITRLVSAGARRASAEVYHRTATSADAAQDGEHRYLWHTPAAALAVGAATGTAASLSPWALGALLWFTIGVGLRGLSQAP</sequence>
<gene>
    <name evidence="2" type="ORF">ACFQZU_23920</name>
</gene>
<feature type="non-terminal residue" evidence="2">
    <location>
        <position position="139"/>
    </location>
</feature>
<feature type="signal peptide" evidence="1">
    <location>
        <begin position="1"/>
        <end position="26"/>
    </location>
</feature>
<organism evidence="2 3">
    <name type="scientific">Streptomonospora algeriensis</name>
    <dbReference type="NCBI Taxonomy" id="995084"/>
    <lineage>
        <taxon>Bacteria</taxon>
        <taxon>Bacillati</taxon>
        <taxon>Actinomycetota</taxon>
        <taxon>Actinomycetes</taxon>
        <taxon>Streptosporangiales</taxon>
        <taxon>Nocardiopsidaceae</taxon>
        <taxon>Streptomonospora</taxon>
    </lineage>
</organism>
<protein>
    <submittedName>
        <fullName evidence="2">Metal-dependent hydrolase</fullName>
    </submittedName>
</protein>
<comment type="caution">
    <text evidence="2">The sequence shown here is derived from an EMBL/GenBank/DDBJ whole genome shotgun (WGS) entry which is preliminary data.</text>
</comment>
<dbReference type="EMBL" id="JBHTHR010001576">
    <property type="protein sequence ID" value="MFD0804344.1"/>
    <property type="molecule type" value="Genomic_DNA"/>
</dbReference>
<accession>A0ABW3BPQ1</accession>
<proteinExistence type="predicted"/>
<keyword evidence="2" id="KW-0378">Hydrolase</keyword>
<dbReference type="InterPro" id="IPR007404">
    <property type="entry name" value="YdjM-like"/>
</dbReference>